<dbReference type="SUPFAM" id="SSF56935">
    <property type="entry name" value="Porins"/>
    <property type="match status" value="1"/>
</dbReference>
<sequence length="249" mass="29600">MDWFKKLLTAAIWISIAQTSQAQQHYNVWFRGTLSVPVGKKFKIDSEFQHRRQNGFDNANLFDKNLMFTFRNWVHYQHNDDVKFSLSPFAYFSNYKIIQKQADENATPNSEIRFSAAVELQHSIVKKFYVVDRTAIEYRMFDNNQSDITRLRNRFGFRYDFTDKIKLSLFDELLFNLSGTTQHHFFDHDRLGLNLEYKVLPYLKFDIGYIHITRLPVTSTTKLHENNIVLNLTYQLHKRTKTNKVHAIG</sequence>
<dbReference type="OrthoDB" id="1118734at2"/>
<keyword evidence="2" id="KW-1185">Reference proteome</keyword>
<evidence type="ECO:0000313" key="2">
    <source>
        <dbReference type="Proteomes" id="UP000007435"/>
    </source>
</evidence>
<gene>
    <name evidence="1" type="ordered locus">Lbys_0965</name>
</gene>
<reference key="1">
    <citation type="submission" date="2010-11" db="EMBL/GenBank/DDBJ databases">
        <title>The complete genome of Leadbetterella byssophila DSM 17132.</title>
        <authorList>
            <consortium name="US DOE Joint Genome Institute (JGI-PGF)"/>
            <person name="Lucas S."/>
            <person name="Copeland A."/>
            <person name="Lapidus A."/>
            <person name="Glavina del Rio T."/>
            <person name="Dalin E."/>
            <person name="Tice H."/>
            <person name="Bruce D."/>
            <person name="Goodwin L."/>
            <person name="Pitluck S."/>
            <person name="Kyrpides N."/>
            <person name="Mavromatis K."/>
            <person name="Ivanova N."/>
            <person name="Teshima H."/>
            <person name="Brettin T."/>
            <person name="Detter J.C."/>
            <person name="Han C."/>
            <person name="Tapia R."/>
            <person name="Land M."/>
            <person name="Hauser L."/>
            <person name="Markowitz V."/>
            <person name="Cheng J.-F."/>
            <person name="Hugenholtz P."/>
            <person name="Woyke T."/>
            <person name="Wu D."/>
            <person name="Tindall B."/>
            <person name="Pomrenke H.G."/>
            <person name="Brambilla E."/>
            <person name="Klenk H.-P."/>
            <person name="Eisen J.A."/>
        </authorList>
    </citation>
    <scope>NUCLEOTIDE SEQUENCE [LARGE SCALE GENOMIC DNA]</scope>
    <source>
        <strain>DSM 17132</strain>
    </source>
</reference>
<dbReference type="AlphaFoldDB" id="E4RRP4"/>
<dbReference type="InterPro" id="IPR019619">
    <property type="entry name" value="DUF2490"/>
</dbReference>
<evidence type="ECO:0008006" key="3">
    <source>
        <dbReference type="Google" id="ProtNLM"/>
    </source>
</evidence>
<dbReference type="Proteomes" id="UP000007435">
    <property type="component" value="Chromosome"/>
</dbReference>
<proteinExistence type="predicted"/>
<organism evidence="1 2">
    <name type="scientific">Leadbetterella byssophila (strain DSM 17132 / JCM 16389 / KACC 11308 / NBRC 106382 / 4M15)</name>
    <dbReference type="NCBI Taxonomy" id="649349"/>
    <lineage>
        <taxon>Bacteria</taxon>
        <taxon>Pseudomonadati</taxon>
        <taxon>Bacteroidota</taxon>
        <taxon>Cytophagia</taxon>
        <taxon>Cytophagales</taxon>
        <taxon>Leadbetterellaceae</taxon>
        <taxon>Leadbetterella</taxon>
    </lineage>
</organism>
<reference evidence="1 2" key="2">
    <citation type="journal article" date="2011" name="Stand. Genomic Sci.">
        <title>Complete genome sequence of Leadbetterella byssophila type strain (4M15).</title>
        <authorList>
            <person name="Abt B."/>
            <person name="Teshima H."/>
            <person name="Lucas S."/>
            <person name="Lapidus A."/>
            <person name="Del Rio T.G."/>
            <person name="Nolan M."/>
            <person name="Tice H."/>
            <person name="Cheng J.F."/>
            <person name="Pitluck S."/>
            <person name="Liolios K."/>
            <person name="Pagani I."/>
            <person name="Ivanova N."/>
            <person name="Mavromatis K."/>
            <person name="Pati A."/>
            <person name="Tapia R."/>
            <person name="Han C."/>
            <person name="Goodwin L."/>
            <person name="Chen A."/>
            <person name="Palaniappan K."/>
            <person name="Land M."/>
            <person name="Hauser L."/>
            <person name="Chang Y.J."/>
            <person name="Jeffries C.D."/>
            <person name="Rohde M."/>
            <person name="Goker M."/>
            <person name="Tindall B.J."/>
            <person name="Detter J.C."/>
            <person name="Woyke T."/>
            <person name="Bristow J."/>
            <person name="Eisen J.A."/>
            <person name="Markowitz V."/>
            <person name="Hugenholtz P."/>
            <person name="Klenk H.P."/>
            <person name="Kyrpides N.C."/>
        </authorList>
    </citation>
    <scope>NUCLEOTIDE SEQUENCE [LARGE SCALE GENOMIC DNA]</scope>
    <source>
        <strain evidence="2">DSM 17132 / JCM 16389 / KACC 11308 / NBRC 106382 / 4M15</strain>
    </source>
</reference>
<dbReference type="eggNOG" id="ENOG502Z97B">
    <property type="taxonomic scope" value="Bacteria"/>
</dbReference>
<protein>
    <recommendedName>
        <fullName evidence="3">DUF2490 domain-containing protein</fullName>
    </recommendedName>
</protein>
<name>E4RRP4_LEAB4</name>
<evidence type="ECO:0000313" key="1">
    <source>
        <dbReference type="EMBL" id="ADQ16700.1"/>
    </source>
</evidence>
<dbReference type="STRING" id="649349.Lbys_0965"/>
<dbReference type="HOGENOM" id="CLU_1142013_0_0_10"/>
<dbReference type="EMBL" id="CP002305">
    <property type="protein sequence ID" value="ADQ16700.1"/>
    <property type="molecule type" value="Genomic_DNA"/>
</dbReference>
<dbReference type="KEGG" id="lby:Lbys_0965"/>
<dbReference type="RefSeq" id="WP_013407751.1">
    <property type="nucleotide sequence ID" value="NC_014655.1"/>
</dbReference>
<accession>E4RRP4</accession>
<dbReference type="Pfam" id="PF10677">
    <property type="entry name" value="DUF2490"/>
    <property type="match status" value="1"/>
</dbReference>